<proteinExistence type="inferred from homology"/>
<dbReference type="Pfam" id="PF00015">
    <property type="entry name" value="MCPsignal"/>
    <property type="match status" value="1"/>
</dbReference>
<accession>A0ABU0HNH0</accession>
<dbReference type="Pfam" id="PF00672">
    <property type="entry name" value="HAMP"/>
    <property type="match status" value="1"/>
</dbReference>
<dbReference type="PRINTS" id="PR00260">
    <property type="entry name" value="CHEMTRNSDUCR"/>
</dbReference>
<evidence type="ECO:0000256" key="5">
    <source>
        <dbReference type="PROSITE-ProRule" id="PRU00284"/>
    </source>
</evidence>
<dbReference type="PANTHER" id="PTHR32089:SF112">
    <property type="entry name" value="LYSOZYME-LIKE PROTEIN-RELATED"/>
    <property type="match status" value="1"/>
</dbReference>
<evidence type="ECO:0000313" key="11">
    <source>
        <dbReference type="EMBL" id="MDQ0443383.1"/>
    </source>
</evidence>
<dbReference type="InterPro" id="IPR004089">
    <property type="entry name" value="MCPsignal_dom"/>
</dbReference>
<dbReference type="CDD" id="cd06225">
    <property type="entry name" value="HAMP"/>
    <property type="match status" value="1"/>
</dbReference>
<comment type="caution">
    <text evidence="11">The sequence shown here is derived from an EMBL/GenBank/DDBJ whole genome shotgun (WGS) entry which is preliminary data.</text>
</comment>
<dbReference type="SUPFAM" id="SSF58104">
    <property type="entry name" value="Methyl-accepting chemotaxis protein (MCP) signaling domain"/>
    <property type="match status" value="1"/>
</dbReference>
<evidence type="ECO:0000256" key="2">
    <source>
        <dbReference type="ARBA" id="ARBA00022519"/>
    </source>
</evidence>
<feature type="domain" description="T-SNARE coiled-coil homology" evidence="9">
    <location>
        <begin position="439"/>
        <end position="501"/>
    </location>
</feature>
<comment type="similarity">
    <text evidence="4">Belongs to the methyl-accepting chemotaxis (MCP) protein family.</text>
</comment>
<keyword evidence="2" id="KW-0997">Cell inner membrane</keyword>
<keyword evidence="3 5" id="KW-0807">Transducer</keyword>
<evidence type="ECO:0000256" key="3">
    <source>
        <dbReference type="ARBA" id="ARBA00023224"/>
    </source>
</evidence>
<keyword evidence="7" id="KW-1133">Transmembrane helix</keyword>
<dbReference type="PROSITE" id="PS50111">
    <property type="entry name" value="CHEMOTAXIS_TRANSDUC_2"/>
    <property type="match status" value="1"/>
</dbReference>
<evidence type="ECO:0000256" key="4">
    <source>
        <dbReference type="ARBA" id="ARBA00029447"/>
    </source>
</evidence>
<feature type="coiled-coil region" evidence="6">
    <location>
        <begin position="136"/>
        <end position="163"/>
    </location>
</feature>
<keyword evidence="2" id="KW-1003">Cell membrane</keyword>
<feature type="domain" description="Methyl-accepting transducer" evidence="8">
    <location>
        <begin position="287"/>
        <end position="523"/>
    </location>
</feature>
<dbReference type="PANTHER" id="PTHR32089">
    <property type="entry name" value="METHYL-ACCEPTING CHEMOTAXIS PROTEIN MCPB"/>
    <property type="match status" value="1"/>
</dbReference>
<reference evidence="11 12" key="1">
    <citation type="submission" date="2023-07" db="EMBL/GenBank/DDBJ databases">
        <title>Genomic Encyclopedia of Type Strains, Phase IV (KMG-IV): sequencing the most valuable type-strain genomes for metagenomic binning, comparative biology and taxonomic classification.</title>
        <authorList>
            <person name="Goeker M."/>
        </authorList>
    </citation>
    <scope>NUCLEOTIDE SEQUENCE [LARGE SCALE GENOMIC DNA]</scope>
    <source>
        <strain evidence="11 12">DSM 19562</strain>
    </source>
</reference>
<evidence type="ECO:0000259" key="10">
    <source>
        <dbReference type="PROSITE" id="PS50885"/>
    </source>
</evidence>
<evidence type="ECO:0000313" key="12">
    <source>
        <dbReference type="Proteomes" id="UP001236369"/>
    </source>
</evidence>
<evidence type="ECO:0000256" key="6">
    <source>
        <dbReference type="SAM" id="Coils"/>
    </source>
</evidence>
<evidence type="ECO:0000256" key="1">
    <source>
        <dbReference type="ARBA" id="ARBA00004429"/>
    </source>
</evidence>
<feature type="transmembrane region" description="Helical" evidence="7">
    <location>
        <begin position="171"/>
        <end position="195"/>
    </location>
</feature>
<dbReference type="PROSITE" id="PS50192">
    <property type="entry name" value="T_SNARE"/>
    <property type="match status" value="1"/>
</dbReference>
<organism evidence="11 12">
    <name type="scientific">Methylobacterium persicinum</name>
    <dbReference type="NCBI Taxonomy" id="374426"/>
    <lineage>
        <taxon>Bacteria</taxon>
        <taxon>Pseudomonadati</taxon>
        <taxon>Pseudomonadota</taxon>
        <taxon>Alphaproteobacteria</taxon>
        <taxon>Hyphomicrobiales</taxon>
        <taxon>Methylobacteriaceae</taxon>
        <taxon>Methylobacterium</taxon>
    </lineage>
</organism>
<keyword evidence="6" id="KW-0175">Coiled coil</keyword>
<dbReference type="InterPro" id="IPR000727">
    <property type="entry name" value="T_SNARE_dom"/>
</dbReference>
<keyword evidence="12" id="KW-1185">Reference proteome</keyword>
<dbReference type="SUPFAM" id="SSF158472">
    <property type="entry name" value="HAMP domain-like"/>
    <property type="match status" value="1"/>
</dbReference>
<protein>
    <submittedName>
        <fullName evidence="11">Methyl-accepting chemotaxis protein</fullName>
    </submittedName>
</protein>
<dbReference type="Gene3D" id="6.10.340.10">
    <property type="match status" value="1"/>
</dbReference>
<evidence type="ECO:0000259" key="8">
    <source>
        <dbReference type="PROSITE" id="PS50111"/>
    </source>
</evidence>
<dbReference type="SMART" id="SM00283">
    <property type="entry name" value="MA"/>
    <property type="match status" value="1"/>
</dbReference>
<gene>
    <name evidence="11" type="ORF">QO016_002886</name>
</gene>
<dbReference type="PROSITE" id="PS50885">
    <property type="entry name" value="HAMP"/>
    <property type="match status" value="1"/>
</dbReference>
<feature type="domain" description="HAMP" evidence="10">
    <location>
        <begin position="192"/>
        <end position="245"/>
    </location>
</feature>
<dbReference type="InterPro" id="IPR004090">
    <property type="entry name" value="Chemotax_Me-accpt_rcpt"/>
</dbReference>
<dbReference type="EMBL" id="JAUSVV010000006">
    <property type="protein sequence ID" value="MDQ0443383.1"/>
    <property type="molecule type" value="Genomic_DNA"/>
</dbReference>
<sequence length="543" mass="55765">MTVGVVQIARSKLGLLAETTQEIVDVKAARATLALRMGLALDEATVNEKNILIETDLNVLEAQRDHFAAAKQEALDLVDRLIALSDTDTRRGINEAIKADVLQFVTSAERSVALGLAGRKDEAAKLSTTEVRSARKKAVEAVKGRYEANLQDLEQAKEHAAAVAVSASTTLIGLSATGLLLAFGCAAAIVLLGILRPLGGLIQVLQRMAGGDTEADIVEARRGDEIGAVGKAVAGIKDMVGRKAAEETEIKRRAEEALAIERKRTMVELADSFEGAVGGIVQLIASSATELQATAQQLDATAAETAGQSNSVASGAQQAAANVNTVAAAAEELGTSVQEIGRQVQGSAGLARSAVGEADQTAHLVQELTRSTARIGEMAGMIASIASQTNLLALNATIEAARAGEAGRGFAVVAAEVKELANQTSRTTEEISGQISEIQAVASQAVTAIAAITSRVTEMNAVTTSIAAAVEEQGAATQEIVRNVAQAAAGTSEVTGNILAVAQGSEETGAAAAQVLSAASGLSQHSERLNLEVGRFLGSVRAA</sequence>
<keyword evidence="7" id="KW-0812">Transmembrane</keyword>
<evidence type="ECO:0000259" key="9">
    <source>
        <dbReference type="PROSITE" id="PS50192"/>
    </source>
</evidence>
<dbReference type="Proteomes" id="UP001236369">
    <property type="component" value="Unassembled WGS sequence"/>
</dbReference>
<comment type="subcellular location">
    <subcellularLocation>
        <location evidence="1">Cell inner membrane</location>
        <topology evidence="1">Multi-pass membrane protein</topology>
    </subcellularLocation>
</comment>
<dbReference type="InterPro" id="IPR003660">
    <property type="entry name" value="HAMP_dom"/>
</dbReference>
<evidence type="ECO:0000256" key="7">
    <source>
        <dbReference type="SAM" id="Phobius"/>
    </source>
</evidence>
<dbReference type="Gene3D" id="1.10.287.950">
    <property type="entry name" value="Methyl-accepting chemotaxis protein"/>
    <property type="match status" value="1"/>
</dbReference>
<keyword evidence="7" id="KW-0472">Membrane</keyword>
<name>A0ABU0HNH0_9HYPH</name>